<sequence length="236" mass="25645">MTNDSGPQLLPKRRPTSTSLSSIRRQADEQICRFGPTQSSTDASQSILSNEVRRLGVTAITHPPPPALLSSLLGWETMPWPLLGIDHEDGLDLPKWGEEKGGVRAGFVKSKTDRGTNQSASVNQQQPRTPSHSFQGRVDKGNRREKEAVHKGTRPGVSREGANTNDEGLCDTPSSCGIAETFERRQVAAAKMELPAGFAARDPARGLGIYEQRQRWAHSSGSRLCVCKSTLCSMPA</sequence>
<reference evidence="2 3" key="1">
    <citation type="submission" date="2018-01" db="EMBL/GenBank/DDBJ databases">
        <title>Genome characterization of the sugarcane-associated fungus Trichoderma ghanense CCMA-1212 and their application in lignocelulose bioconversion.</title>
        <authorList>
            <person name="Steindorff A.S."/>
            <person name="Mendes T.D."/>
            <person name="Vilela E.S.D."/>
            <person name="Rodrigues D.S."/>
            <person name="Formighieri E.F."/>
            <person name="Melo I.S."/>
            <person name="Favaro L.C.L."/>
        </authorList>
    </citation>
    <scope>NUCLEOTIDE SEQUENCE [LARGE SCALE GENOMIC DNA]</scope>
    <source>
        <strain evidence="2 3">CCMA-1212</strain>
    </source>
</reference>
<dbReference type="EMBL" id="PPTA01000007">
    <property type="protein sequence ID" value="TFB02248.1"/>
    <property type="molecule type" value="Genomic_DNA"/>
</dbReference>
<evidence type="ECO:0000256" key="1">
    <source>
        <dbReference type="SAM" id="MobiDB-lite"/>
    </source>
</evidence>
<feature type="region of interest" description="Disordered" evidence="1">
    <location>
        <begin position="1"/>
        <end position="29"/>
    </location>
</feature>
<gene>
    <name evidence="2" type="ORF">CCMA1212_005600</name>
</gene>
<comment type="caution">
    <text evidence="2">The sequence shown here is derived from an EMBL/GenBank/DDBJ whole genome shotgun (WGS) entry which is preliminary data.</text>
</comment>
<accession>A0ABY2H5G3</accession>
<organism evidence="2 3">
    <name type="scientific">Trichoderma ghanense</name>
    <dbReference type="NCBI Taxonomy" id="65468"/>
    <lineage>
        <taxon>Eukaryota</taxon>
        <taxon>Fungi</taxon>
        <taxon>Dikarya</taxon>
        <taxon>Ascomycota</taxon>
        <taxon>Pezizomycotina</taxon>
        <taxon>Sordariomycetes</taxon>
        <taxon>Hypocreomycetidae</taxon>
        <taxon>Hypocreales</taxon>
        <taxon>Hypocreaceae</taxon>
        <taxon>Trichoderma</taxon>
    </lineage>
</organism>
<proteinExistence type="predicted"/>
<dbReference type="GeneID" id="300577304"/>
<dbReference type="RefSeq" id="XP_073558449.1">
    <property type="nucleotide sequence ID" value="XM_073702854.1"/>
</dbReference>
<evidence type="ECO:0000313" key="2">
    <source>
        <dbReference type="EMBL" id="TFB02248.1"/>
    </source>
</evidence>
<protein>
    <submittedName>
        <fullName evidence="2">Uncharacterized protein</fullName>
    </submittedName>
</protein>
<feature type="compositionally biased region" description="Basic and acidic residues" evidence="1">
    <location>
        <begin position="137"/>
        <end position="150"/>
    </location>
</feature>
<feature type="compositionally biased region" description="Polar residues" evidence="1">
    <location>
        <begin position="115"/>
        <end position="134"/>
    </location>
</feature>
<evidence type="ECO:0000313" key="3">
    <source>
        <dbReference type="Proteomes" id="UP001642720"/>
    </source>
</evidence>
<keyword evidence="3" id="KW-1185">Reference proteome</keyword>
<dbReference type="Proteomes" id="UP001642720">
    <property type="component" value="Unassembled WGS sequence"/>
</dbReference>
<feature type="region of interest" description="Disordered" evidence="1">
    <location>
        <begin position="108"/>
        <end position="169"/>
    </location>
</feature>
<name>A0ABY2H5G3_9HYPO</name>